<organism evidence="8 9">
    <name type="scientific">Steccherinum ochraceum</name>
    <dbReference type="NCBI Taxonomy" id="92696"/>
    <lineage>
        <taxon>Eukaryota</taxon>
        <taxon>Fungi</taxon>
        <taxon>Dikarya</taxon>
        <taxon>Basidiomycota</taxon>
        <taxon>Agaricomycotina</taxon>
        <taxon>Agaricomycetes</taxon>
        <taxon>Polyporales</taxon>
        <taxon>Steccherinaceae</taxon>
        <taxon>Steccherinum</taxon>
    </lineage>
</organism>
<feature type="region of interest" description="Disordered" evidence="6">
    <location>
        <begin position="394"/>
        <end position="413"/>
    </location>
</feature>
<dbReference type="InterPro" id="IPR008942">
    <property type="entry name" value="ENTH_VHS"/>
</dbReference>
<keyword evidence="3" id="KW-0963">Cytoplasm</keyword>
<evidence type="ECO:0000256" key="6">
    <source>
        <dbReference type="SAM" id="MobiDB-lite"/>
    </source>
</evidence>
<evidence type="ECO:0000256" key="3">
    <source>
        <dbReference type="ARBA" id="ARBA00022490"/>
    </source>
</evidence>
<dbReference type="EMBL" id="RWJN01000046">
    <property type="protein sequence ID" value="TCD69257.1"/>
    <property type="molecule type" value="Genomic_DNA"/>
</dbReference>
<dbReference type="Gene3D" id="1.25.40.90">
    <property type="match status" value="1"/>
</dbReference>
<keyword evidence="4" id="KW-0597">Phosphoprotein</keyword>
<feature type="compositionally biased region" description="Basic and acidic residues" evidence="6">
    <location>
        <begin position="227"/>
        <end position="244"/>
    </location>
</feature>
<comment type="subcellular location">
    <subcellularLocation>
        <location evidence="1">Cytoplasm</location>
    </subcellularLocation>
</comment>
<dbReference type="GO" id="GO:0005543">
    <property type="term" value="F:phospholipid binding"/>
    <property type="evidence" value="ECO:0007669"/>
    <property type="project" value="TreeGrafter"/>
</dbReference>
<evidence type="ECO:0000313" key="9">
    <source>
        <dbReference type="Proteomes" id="UP000292702"/>
    </source>
</evidence>
<dbReference type="SMART" id="SM00726">
    <property type="entry name" value="UIM"/>
    <property type="match status" value="2"/>
</dbReference>
<evidence type="ECO:0000313" key="8">
    <source>
        <dbReference type="EMBL" id="TCD69257.1"/>
    </source>
</evidence>
<dbReference type="GO" id="GO:0030276">
    <property type="term" value="F:clathrin binding"/>
    <property type="evidence" value="ECO:0007669"/>
    <property type="project" value="TreeGrafter"/>
</dbReference>
<dbReference type="GO" id="GO:0005886">
    <property type="term" value="C:plasma membrane"/>
    <property type="evidence" value="ECO:0007669"/>
    <property type="project" value="TreeGrafter"/>
</dbReference>
<dbReference type="FunFam" id="1.25.40.90:FF:000006">
    <property type="entry name" value="Clathrin interactor 1"/>
    <property type="match status" value="1"/>
</dbReference>
<dbReference type="GO" id="GO:0005768">
    <property type="term" value="C:endosome"/>
    <property type="evidence" value="ECO:0007669"/>
    <property type="project" value="TreeGrafter"/>
</dbReference>
<sequence length="505" mass="54653">MSLLGKKSMRLAKNYTMGYSETQAKVRNATSSDPRPPSAKELEEITQLSYKPDEFNEIIEVLDKRLADKGKNWRHVYKSLLLSEHLLQHGPEATVTYFKNNIHIVKTLREFQHVDEKGQDQAAQVRTKAKDIVNLMSNPSELREKRRARPNLRTGSLISILNRAYDSEQGQNENNARRDSSVAPSEASDRSSDPRAEFAPALTSEPVEIRTSESQARPNTRTRSRRRREDPDADLQRAIEESKRIANGTSGMTTEEQDIFRALTLSMDESQNARPTILENVASGSGTRPSARSAAPIPRDDHNLLIDVSIPESSLSPQLQYTMSAMASPMSDVASLQVPSPSPQFDLPHSFFGPAFIAPPHAQLSPLHPAAYTPPTSAAPQLSVYGSNNPFAPAVSPTPSASPSLTSSTTASPLASPQLSGVYSSFTLGQASSAPPSNLSVLGGNTHLPATAASSMHQPTSHAGLEAVFAAHAQGIDSFGNVGQLRYGTARGATIKSNNPFANLL</sequence>
<feature type="domain" description="ENTH" evidence="7">
    <location>
        <begin position="14"/>
        <end position="146"/>
    </location>
</feature>
<dbReference type="InterPro" id="IPR003903">
    <property type="entry name" value="UIM_dom"/>
</dbReference>
<keyword evidence="9" id="KW-1185">Reference proteome</keyword>
<evidence type="ECO:0000256" key="2">
    <source>
        <dbReference type="ARBA" id="ARBA00010130"/>
    </source>
</evidence>
<dbReference type="GO" id="GO:0006897">
    <property type="term" value="P:endocytosis"/>
    <property type="evidence" value="ECO:0007669"/>
    <property type="project" value="TreeGrafter"/>
</dbReference>
<evidence type="ECO:0000259" key="7">
    <source>
        <dbReference type="PROSITE" id="PS50942"/>
    </source>
</evidence>
<feature type="compositionally biased region" description="Basic and acidic residues" evidence="6">
    <location>
        <begin position="187"/>
        <end position="196"/>
    </location>
</feature>
<dbReference type="SMART" id="SM00273">
    <property type="entry name" value="ENTH"/>
    <property type="match status" value="1"/>
</dbReference>
<keyword evidence="5" id="KW-0446">Lipid-binding</keyword>
<dbReference type="PANTHER" id="PTHR12276:SF110">
    <property type="entry name" value="EPSIN-1-RELATED"/>
    <property type="match status" value="1"/>
</dbReference>
<feature type="region of interest" description="Disordered" evidence="6">
    <location>
        <begin position="163"/>
        <end position="252"/>
    </location>
</feature>
<comment type="similarity">
    <text evidence="2">Belongs to the epsin family.</text>
</comment>
<evidence type="ECO:0000256" key="1">
    <source>
        <dbReference type="ARBA" id="ARBA00004496"/>
    </source>
</evidence>
<accession>A0A4V2MX97</accession>
<dbReference type="PANTHER" id="PTHR12276">
    <property type="entry name" value="EPSIN/ENT-RELATED"/>
    <property type="match status" value="1"/>
</dbReference>
<dbReference type="AlphaFoldDB" id="A0A4V2MX97"/>
<reference evidence="8 9" key="1">
    <citation type="submission" date="2018-11" db="EMBL/GenBank/DDBJ databases">
        <title>Genome assembly of Steccherinum ochraceum LE-BIN_3174, the white-rot fungus of the Steccherinaceae family (The Residual Polyporoid clade, Polyporales, Basidiomycota).</title>
        <authorList>
            <person name="Fedorova T.V."/>
            <person name="Glazunova O.A."/>
            <person name="Landesman E.O."/>
            <person name="Moiseenko K.V."/>
            <person name="Psurtseva N.V."/>
            <person name="Savinova O.S."/>
            <person name="Shakhova N.V."/>
            <person name="Tyazhelova T.V."/>
            <person name="Vasina D.V."/>
        </authorList>
    </citation>
    <scope>NUCLEOTIDE SEQUENCE [LARGE SCALE GENOMIC DNA]</scope>
    <source>
        <strain evidence="8 9">LE-BIN_3174</strain>
    </source>
</reference>
<proteinExistence type="inferred from homology"/>
<comment type="caution">
    <text evidence="8">The sequence shown here is derived from an EMBL/GenBank/DDBJ whole genome shotgun (WGS) entry which is preliminary data.</text>
</comment>
<dbReference type="Pfam" id="PF01417">
    <property type="entry name" value="ENTH"/>
    <property type="match status" value="1"/>
</dbReference>
<dbReference type="SUPFAM" id="SSF48464">
    <property type="entry name" value="ENTH/VHS domain"/>
    <property type="match status" value="1"/>
</dbReference>
<name>A0A4V2MX97_9APHY</name>
<dbReference type="InterPro" id="IPR013809">
    <property type="entry name" value="ENTH"/>
</dbReference>
<dbReference type="OrthoDB" id="2797172at2759"/>
<evidence type="ECO:0000256" key="4">
    <source>
        <dbReference type="ARBA" id="ARBA00022553"/>
    </source>
</evidence>
<protein>
    <recommendedName>
        <fullName evidence="7">ENTH domain-containing protein</fullName>
    </recommendedName>
</protein>
<dbReference type="Proteomes" id="UP000292702">
    <property type="component" value="Unassembled WGS sequence"/>
</dbReference>
<gene>
    <name evidence="8" type="ORF">EIP91_008360</name>
</gene>
<dbReference type="GO" id="GO:0030125">
    <property type="term" value="C:clathrin vesicle coat"/>
    <property type="evidence" value="ECO:0007669"/>
    <property type="project" value="TreeGrafter"/>
</dbReference>
<dbReference type="STRING" id="92696.A0A4V2MX97"/>
<evidence type="ECO:0000256" key="5">
    <source>
        <dbReference type="ARBA" id="ARBA00023121"/>
    </source>
</evidence>
<dbReference type="PROSITE" id="PS50942">
    <property type="entry name" value="ENTH"/>
    <property type="match status" value="1"/>
</dbReference>